<feature type="transmembrane region" description="Helical" evidence="10">
    <location>
        <begin position="30"/>
        <end position="46"/>
    </location>
</feature>
<sequence precursor="true">MNAETINHLFLIGAFLVAVSVLLSAVSSRVGIPILLVFLGVGILAGEDGPGGIHFNDYSVAYLVSNLALAVILLDGGMRTRVSSFRVALWPALSLATFGVAITTGLTGLMAAWLFDLNLLQGLLIGAIVGSTDAAAVFSLLKGKRLNERVGATLEIESGSNDPMAVFLTVTLIAILASVGDGLSVSFMAMSFIKQFGIGALMGAGGGWLLWQLINRTQLADGLYPILALSGGLIVFATSNYLGGSGILSVYLVGLLLGNKATRGRHAILNVLDGMTWLSQIGMFLVLGLLLTPSELTNVAIPALALAFGMILFARPISVWLSLLPFKSFSAKDRWFISWVGLRGAVPIILAVFPMMAGLPNAQLYFNVAFFVVLVSLLVQGCSLGRAARLAKVDLPPVPSPISRAGLEIYPKSEWELFVYHLSENKWCVGEPLRKLNMPKGTHIAALYRGNEMLHPSGSTILSTGDILCVLGHEDDLDALGTLFSEPPVTKALPRFFGDFFLSVDIELSALAPMYGLKLDEKVAKMSVGELINEHLVGEHVLGDQFEWQSLHWIICELEQGEVTKVGIRLPSEITT</sequence>
<dbReference type="PANTHER" id="PTHR32507:SF7">
    <property type="entry name" value="K(+)_H(+) ANTIPORTER NHAP2"/>
    <property type="match status" value="1"/>
</dbReference>
<name>B1KE71_SHEWM</name>
<evidence type="ECO:0000259" key="11">
    <source>
        <dbReference type="PROSITE" id="PS51202"/>
    </source>
</evidence>
<dbReference type="PROSITE" id="PS51202">
    <property type="entry name" value="RCK_C"/>
    <property type="match status" value="1"/>
</dbReference>
<evidence type="ECO:0000256" key="3">
    <source>
        <dbReference type="ARBA" id="ARBA00022449"/>
    </source>
</evidence>
<feature type="transmembrane region" description="Helical" evidence="10">
    <location>
        <begin position="6"/>
        <end position="23"/>
    </location>
</feature>
<comment type="similarity">
    <text evidence="10">Belongs to the monovalent cation:proton antiporter 1 (CPA1) transporter (TC 2.A.36) family. NhaP2 subfamily.</text>
</comment>
<feature type="transmembrane region" description="Helical" evidence="10">
    <location>
        <begin position="162"/>
        <end position="180"/>
    </location>
</feature>
<evidence type="ECO:0000256" key="4">
    <source>
        <dbReference type="ARBA" id="ARBA00022475"/>
    </source>
</evidence>
<keyword evidence="8 10" id="KW-0406">Ion transport</keyword>
<keyword evidence="3 10" id="KW-0050">Antiport</keyword>
<dbReference type="InterPro" id="IPR036721">
    <property type="entry name" value="RCK_C_sf"/>
</dbReference>
<feature type="transmembrane region" description="Helical" evidence="10">
    <location>
        <begin position="335"/>
        <end position="356"/>
    </location>
</feature>
<keyword evidence="13" id="KW-1185">Reference proteome</keyword>
<feature type="transmembrane region" description="Helical" evidence="10">
    <location>
        <begin position="245"/>
        <end position="262"/>
    </location>
</feature>
<dbReference type="PANTHER" id="PTHR32507">
    <property type="entry name" value="NA(+)/H(+) ANTIPORTER 1"/>
    <property type="match status" value="1"/>
</dbReference>
<dbReference type="STRING" id="392500.Swoo_0762"/>
<dbReference type="InterPro" id="IPR038770">
    <property type="entry name" value="Na+/solute_symporter_sf"/>
</dbReference>
<comment type="subcellular location">
    <subcellularLocation>
        <location evidence="10">Cell inner membrane</location>
        <topology evidence="10">Multi-pass membrane protein</topology>
    </subcellularLocation>
    <subcellularLocation>
        <location evidence="1">Cell membrane</location>
        <topology evidence="1">Multi-pass membrane protein</topology>
    </subcellularLocation>
</comment>
<keyword evidence="7 10" id="KW-1133">Transmembrane helix</keyword>
<comment type="catalytic activity">
    <reaction evidence="10">
        <text>K(+)(in) + H(+)(out) = K(+)(out) + H(+)(in)</text>
        <dbReference type="Rhea" id="RHEA:29467"/>
        <dbReference type="ChEBI" id="CHEBI:15378"/>
        <dbReference type="ChEBI" id="CHEBI:29103"/>
    </reaction>
</comment>
<keyword evidence="10" id="KW-0630">Potassium</keyword>
<evidence type="ECO:0000313" key="12">
    <source>
        <dbReference type="EMBL" id="ACA85057.1"/>
    </source>
</evidence>
<dbReference type="InterPro" id="IPR006153">
    <property type="entry name" value="Cation/H_exchanger_TM"/>
</dbReference>
<protein>
    <recommendedName>
        <fullName evidence="10">K(+)/H(+) antiporter NhaP2</fullName>
    </recommendedName>
    <alternativeName>
        <fullName evidence="10">Potassium/proton antiporter NhaP2</fullName>
    </alternativeName>
</protein>
<evidence type="ECO:0000256" key="6">
    <source>
        <dbReference type="ARBA" id="ARBA00022692"/>
    </source>
</evidence>
<feature type="transmembrane region" description="Helical" evidence="10">
    <location>
        <begin position="192"/>
        <end position="211"/>
    </location>
</feature>
<dbReference type="Gene3D" id="1.20.1530.20">
    <property type="match status" value="1"/>
</dbReference>
<feature type="transmembrane region" description="Helical" evidence="10">
    <location>
        <begin position="58"/>
        <end position="76"/>
    </location>
</feature>
<dbReference type="NCBIfam" id="NF003715">
    <property type="entry name" value="PRK05326.1-2"/>
    <property type="match status" value="1"/>
</dbReference>
<accession>B1KE71</accession>
<dbReference type="GO" id="GO:0005886">
    <property type="term" value="C:plasma membrane"/>
    <property type="evidence" value="ECO:0007669"/>
    <property type="project" value="UniProtKB-SubCell"/>
</dbReference>
<feature type="transmembrane region" description="Helical" evidence="10">
    <location>
        <begin position="88"/>
        <end position="113"/>
    </location>
</feature>
<reference evidence="12 13" key="1">
    <citation type="submission" date="2008-02" db="EMBL/GenBank/DDBJ databases">
        <title>Complete sequence of Shewanella woodyi ATCC 51908.</title>
        <authorList>
            <consortium name="US DOE Joint Genome Institute"/>
            <person name="Copeland A."/>
            <person name="Lucas S."/>
            <person name="Lapidus A."/>
            <person name="Glavina del Rio T."/>
            <person name="Dalin E."/>
            <person name="Tice H."/>
            <person name="Bruce D."/>
            <person name="Goodwin L."/>
            <person name="Pitluck S."/>
            <person name="Sims D."/>
            <person name="Brettin T."/>
            <person name="Detter J.C."/>
            <person name="Han C."/>
            <person name="Kuske C.R."/>
            <person name="Schmutz J."/>
            <person name="Larimer F."/>
            <person name="Land M."/>
            <person name="Hauser L."/>
            <person name="Kyrpides N."/>
            <person name="Lykidis A."/>
            <person name="Zhao J.-S."/>
            <person name="Richardson P."/>
        </authorList>
    </citation>
    <scope>NUCLEOTIDE SEQUENCE [LARGE SCALE GENOMIC DNA]</scope>
    <source>
        <strain evidence="13">ATCC 51908 / MS32</strain>
    </source>
</reference>
<dbReference type="InterPro" id="IPR023729">
    <property type="entry name" value="NhaP2"/>
</dbReference>
<keyword evidence="4 10" id="KW-1003">Cell membrane</keyword>
<dbReference type="Gene3D" id="3.30.70.1450">
    <property type="entry name" value="Regulator of K+ conductance, C-terminal domain"/>
    <property type="match status" value="1"/>
</dbReference>
<dbReference type="InterPro" id="IPR005170">
    <property type="entry name" value="Transptr-assoc_dom"/>
</dbReference>
<evidence type="ECO:0000256" key="9">
    <source>
        <dbReference type="ARBA" id="ARBA00023136"/>
    </source>
</evidence>
<comment type="function">
    <text evidence="10">K(+)/H(+) antiporter that extrudes potassium in exchange for external protons and maintains the internal concentration of potassium under toxic levels.</text>
</comment>
<evidence type="ECO:0000256" key="8">
    <source>
        <dbReference type="ARBA" id="ARBA00023065"/>
    </source>
</evidence>
<dbReference type="HAMAP" id="MF_01075">
    <property type="entry name" value="NhaP2"/>
    <property type="match status" value="1"/>
</dbReference>
<dbReference type="GO" id="GO:0006884">
    <property type="term" value="P:cell volume homeostasis"/>
    <property type="evidence" value="ECO:0007669"/>
    <property type="project" value="InterPro"/>
</dbReference>
<feature type="transmembrane region" description="Helical" evidence="10">
    <location>
        <begin position="274"/>
        <end position="293"/>
    </location>
</feature>
<feature type="transmembrane region" description="Helical" evidence="10">
    <location>
        <begin position="299"/>
        <end position="323"/>
    </location>
</feature>
<keyword evidence="10" id="KW-0997">Cell inner membrane</keyword>
<evidence type="ECO:0000256" key="2">
    <source>
        <dbReference type="ARBA" id="ARBA00022448"/>
    </source>
</evidence>
<proteinExistence type="inferred from homology"/>
<dbReference type="AlphaFoldDB" id="B1KE71"/>
<keyword evidence="9 10" id="KW-0472">Membrane</keyword>
<dbReference type="HOGENOM" id="CLU_005912_9_2_6"/>
<dbReference type="InterPro" id="IPR006037">
    <property type="entry name" value="RCK_C"/>
</dbReference>
<feature type="transmembrane region" description="Helical" evidence="10">
    <location>
        <begin position="119"/>
        <end position="141"/>
    </location>
</feature>
<organism evidence="12 13">
    <name type="scientific">Shewanella woodyi (strain ATCC 51908 / MS32)</name>
    <dbReference type="NCBI Taxonomy" id="392500"/>
    <lineage>
        <taxon>Bacteria</taxon>
        <taxon>Pseudomonadati</taxon>
        <taxon>Pseudomonadota</taxon>
        <taxon>Gammaproteobacteria</taxon>
        <taxon>Alteromonadales</taxon>
        <taxon>Shewanellaceae</taxon>
        <taxon>Shewanella</taxon>
    </lineage>
</organism>
<evidence type="ECO:0000256" key="7">
    <source>
        <dbReference type="ARBA" id="ARBA00022989"/>
    </source>
</evidence>
<dbReference type="eggNOG" id="COG3263">
    <property type="taxonomic scope" value="Bacteria"/>
</dbReference>
<evidence type="ECO:0000256" key="5">
    <source>
        <dbReference type="ARBA" id="ARBA00022538"/>
    </source>
</evidence>
<gene>
    <name evidence="10" type="primary">nhaP2</name>
    <name evidence="12" type="ordered locus">Swoo_0762</name>
</gene>
<feature type="transmembrane region" description="Helical" evidence="10">
    <location>
        <begin position="362"/>
        <end position="379"/>
    </location>
</feature>
<evidence type="ECO:0000256" key="1">
    <source>
        <dbReference type="ARBA" id="ARBA00004651"/>
    </source>
</evidence>
<dbReference type="SMART" id="SM01091">
    <property type="entry name" value="CorC_HlyC"/>
    <property type="match status" value="1"/>
</dbReference>
<keyword evidence="6 10" id="KW-0812">Transmembrane</keyword>
<dbReference type="EMBL" id="CP000961">
    <property type="protein sequence ID" value="ACA85057.1"/>
    <property type="molecule type" value="Genomic_DNA"/>
</dbReference>
<dbReference type="KEGG" id="swd:Swoo_0762"/>
<feature type="domain" description="RCK C-terminal" evidence="11">
    <location>
        <begin position="405"/>
        <end position="486"/>
    </location>
</feature>
<evidence type="ECO:0000313" key="13">
    <source>
        <dbReference type="Proteomes" id="UP000002168"/>
    </source>
</evidence>
<evidence type="ECO:0000256" key="10">
    <source>
        <dbReference type="HAMAP-Rule" id="MF_01075"/>
    </source>
</evidence>
<keyword evidence="2 10" id="KW-0813">Transport</keyword>
<keyword evidence="5 10" id="KW-0633">Potassium transport</keyword>
<dbReference type="Proteomes" id="UP000002168">
    <property type="component" value="Chromosome"/>
</dbReference>
<dbReference type="RefSeq" id="WP_012323404.1">
    <property type="nucleotide sequence ID" value="NC_010506.1"/>
</dbReference>
<dbReference type="NCBIfam" id="NF003714">
    <property type="entry name" value="PRK05326.1-1"/>
    <property type="match status" value="1"/>
</dbReference>
<dbReference type="SUPFAM" id="SSF116726">
    <property type="entry name" value="TrkA C-terminal domain-like"/>
    <property type="match status" value="1"/>
</dbReference>
<dbReference type="GO" id="GO:0015386">
    <property type="term" value="F:potassium:proton antiporter activity"/>
    <property type="evidence" value="ECO:0007669"/>
    <property type="project" value="UniProtKB-UniRule"/>
</dbReference>
<dbReference type="NCBIfam" id="NF003716">
    <property type="entry name" value="PRK05326.1-3"/>
    <property type="match status" value="1"/>
</dbReference>
<dbReference type="Pfam" id="PF00999">
    <property type="entry name" value="Na_H_Exchanger"/>
    <property type="match status" value="1"/>
</dbReference>
<dbReference type="Pfam" id="PF02080">
    <property type="entry name" value="TrkA_C"/>
    <property type="match status" value="1"/>
</dbReference>